<comment type="caution">
    <text evidence="3">The sequence shown here is derived from an EMBL/GenBank/DDBJ whole genome shotgun (WGS) entry which is preliminary data.</text>
</comment>
<dbReference type="CDD" id="cd11731">
    <property type="entry name" value="Lin1944_like_SDR_c"/>
    <property type="match status" value="1"/>
</dbReference>
<evidence type="ECO:0000256" key="1">
    <source>
        <dbReference type="ARBA" id="ARBA00006484"/>
    </source>
</evidence>
<dbReference type="Proteomes" id="UP000325307">
    <property type="component" value="Unassembled WGS sequence"/>
</dbReference>
<evidence type="ECO:0000256" key="2">
    <source>
        <dbReference type="ARBA" id="ARBA00023002"/>
    </source>
</evidence>
<sequence>MRILVTGATGLIGNAVAETLEDGHEVIRASREADPSVDLTDRESIVSLYKSLGTVDAVVCCAGKVPFKPLAELTEDDFRAALNDKVMGQVNLVSAGLDHVADGGSFTLITGVLAQNPIATGTAASLANGAIESYVRAAATELPRGLRINAVSPTVLEEATGYHPFFPGFPQVPAADVAAAFVRSVMGVETGRIFRV</sequence>
<dbReference type="EMBL" id="BKDJ01000011">
    <property type="protein sequence ID" value="GER23740.1"/>
    <property type="molecule type" value="Genomic_DNA"/>
</dbReference>
<dbReference type="GO" id="GO:0016491">
    <property type="term" value="F:oxidoreductase activity"/>
    <property type="evidence" value="ECO:0007669"/>
    <property type="project" value="UniProtKB-KW"/>
</dbReference>
<dbReference type="AlphaFoldDB" id="A0A5A7NSI7"/>
<dbReference type="SUPFAM" id="SSF51735">
    <property type="entry name" value="NAD(P)-binding Rossmann-fold domains"/>
    <property type="match status" value="1"/>
</dbReference>
<dbReference type="OrthoDB" id="9787486at2"/>
<organism evidence="3 4">
    <name type="scientific">Zafaria cholistanensis</name>
    <dbReference type="NCBI Taxonomy" id="1682741"/>
    <lineage>
        <taxon>Bacteria</taxon>
        <taxon>Bacillati</taxon>
        <taxon>Actinomycetota</taxon>
        <taxon>Actinomycetes</taxon>
        <taxon>Micrococcales</taxon>
        <taxon>Micrococcaceae</taxon>
        <taxon>Zafaria</taxon>
    </lineage>
</organism>
<evidence type="ECO:0000313" key="3">
    <source>
        <dbReference type="EMBL" id="GER23740.1"/>
    </source>
</evidence>
<name>A0A5A7NSI7_9MICC</name>
<proteinExistence type="inferred from homology"/>
<dbReference type="Pfam" id="PF13561">
    <property type="entry name" value="adh_short_C2"/>
    <property type="match status" value="1"/>
</dbReference>
<dbReference type="PANTHER" id="PTHR43477">
    <property type="entry name" value="DIHYDROANTICAPSIN 7-DEHYDROGENASE"/>
    <property type="match status" value="1"/>
</dbReference>
<dbReference type="InterPro" id="IPR002347">
    <property type="entry name" value="SDR_fam"/>
</dbReference>
<comment type="similarity">
    <text evidence="1">Belongs to the short-chain dehydrogenases/reductases (SDR) family.</text>
</comment>
<evidence type="ECO:0000313" key="4">
    <source>
        <dbReference type="Proteomes" id="UP000325307"/>
    </source>
</evidence>
<keyword evidence="2" id="KW-0560">Oxidoreductase</keyword>
<dbReference type="RefSeq" id="WP_149957342.1">
    <property type="nucleotide sequence ID" value="NZ_BKDJ01000011.1"/>
</dbReference>
<dbReference type="NCBIfam" id="NF005754">
    <property type="entry name" value="PRK07578.1"/>
    <property type="match status" value="1"/>
</dbReference>
<dbReference type="PANTHER" id="PTHR43477:SF1">
    <property type="entry name" value="DIHYDROANTICAPSIN 7-DEHYDROGENASE"/>
    <property type="match status" value="1"/>
</dbReference>
<dbReference type="Gene3D" id="3.40.50.720">
    <property type="entry name" value="NAD(P)-binding Rossmann-like Domain"/>
    <property type="match status" value="1"/>
</dbReference>
<dbReference type="InterPro" id="IPR051122">
    <property type="entry name" value="SDR_DHRS6-like"/>
</dbReference>
<dbReference type="PRINTS" id="PR00081">
    <property type="entry name" value="GDHRDH"/>
</dbReference>
<gene>
    <name evidence="3" type="ORF">NCCP1664_22350</name>
</gene>
<keyword evidence="4" id="KW-1185">Reference proteome</keyword>
<protein>
    <submittedName>
        <fullName evidence="3">Short chain dehydrogenase</fullName>
    </submittedName>
</protein>
<reference evidence="3 4" key="1">
    <citation type="submission" date="2019-09" db="EMBL/GenBank/DDBJ databases">
        <title>Arthrobacter zafarii sp. nov., a moderately thermotolerant and halotolerant actinobacterium isolated from Cholistan desert soil of Pakistan.</title>
        <authorList>
            <person name="Amin A."/>
            <person name="Ahmed I."/>
            <person name="Khalid N."/>
            <person name="Schumann P."/>
            <person name="Busse H.J."/>
            <person name="Khan I.U."/>
            <person name="Li S."/>
            <person name="Li W.J."/>
        </authorList>
    </citation>
    <scope>NUCLEOTIDE SEQUENCE [LARGE SCALE GENOMIC DNA]</scope>
    <source>
        <strain evidence="3 4">NCCP-1664</strain>
    </source>
</reference>
<accession>A0A5A7NSI7</accession>
<dbReference type="InterPro" id="IPR036291">
    <property type="entry name" value="NAD(P)-bd_dom_sf"/>
</dbReference>